<evidence type="ECO:0000256" key="6">
    <source>
        <dbReference type="HAMAP-Rule" id="MF_00801"/>
    </source>
</evidence>
<dbReference type="STRING" id="1117707.VQ7734_04779"/>
<name>A0A1M7Z276_9VIBR</name>
<keyword evidence="6" id="KW-0479">Metal-binding</keyword>
<feature type="binding site" evidence="6">
    <location>
        <position position="43"/>
    </location>
    <ligand>
        <name>Mg(2+)</name>
        <dbReference type="ChEBI" id="CHEBI:18420"/>
    </ligand>
</feature>
<comment type="cofactor">
    <cofactor evidence="6">
        <name>Mg(2+)</name>
        <dbReference type="ChEBI" id="CHEBI:18420"/>
    </cofactor>
</comment>
<keyword evidence="6" id="KW-0460">Magnesium</keyword>
<feature type="binding site" evidence="6">
    <location>
        <position position="111"/>
    </location>
    <ligand>
        <name>Mg(2+)</name>
        <dbReference type="ChEBI" id="CHEBI:18420"/>
    </ligand>
</feature>
<dbReference type="GO" id="GO:0006281">
    <property type="term" value="P:DNA repair"/>
    <property type="evidence" value="ECO:0007669"/>
    <property type="project" value="UniProtKB-UniRule"/>
</dbReference>
<dbReference type="OrthoDB" id="9790916at2"/>
<evidence type="ECO:0000256" key="1">
    <source>
        <dbReference type="ARBA" id="ARBA00004496"/>
    </source>
</evidence>
<keyword evidence="6" id="KW-0234">DNA repair</keyword>
<dbReference type="AlphaFoldDB" id="A0A1M7Z276"/>
<dbReference type="Pfam" id="PF04493">
    <property type="entry name" value="Endonuclease_5"/>
    <property type="match status" value="1"/>
</dbReference>
<dbReference type="NCBIfam" id="NF008629">
    <property type="entry name" value="PRK11617.1"/>
    <property type="match status" value="1"/>
</dbReference>
<evidence type="ECO:0000313" key="8">
    <source>
        <dbReference type="Proteomes" id="UP000184600"/>
    </source>
</evidence>
<gene>
    <name evidence="7" type="primary">nfi_2</name>
    <name evidence="6" type="synonym">nfi</name>
    <name evidence="7" type="ORF">VQ7734_04779</name>
</gene>
<evidence type="ECO:0000256" key="4">
    <source>
        <dbReference type="ARBA" id="ARBA00022759"/>
    </source>
</evidence>
<dbReference type="EC" id="3.1.21.7" evidence="6"/>
<sequence>MKPTLEHPWNLSEAEALTLQQQLSEKVVKTDQLSTVSYIAGVDVAYPKAGNRLVAAVVILDADTLEVVETQTAEDEVHFPYIPGLFSFRELPPLIKAFDKVQHTPDLILCDGQGFAHPRRFGLACHLGVIFDVPTIGCGKTRLTGEHEPPAPERGSSAPLMDQNEIVGCALRTQTDINPIYVSIGHKVSLETACEWVLKASPKYRLPETTRQADHLVNTLRKALGNS</sequence>
<reference evidence="8" key="1">
    <citation type="submission" date="2016-12" db="EMBL/GenBank/DDBJ databases">
        <authorList>
            <person name="Rodrigo-Torres L."/>
            <person name="Arahal R.D."/>
            <person name="Lucena T."/>
        </authorList>
    </citation>
    <scope>NUCLEOTIDE SEQUENCE [LARGE SCALE GENOMIC DNA]</scope>
</reference>
<keyword evidence="2 6" id="KW-0963">Cytoplasm</keyword>
<evidence type="ECO:0000256" key="3">
    <source>
        <dbReference type="ARBA" id="ARBA00022722"/>
    </source>
</evidence>
<dbReference type="GO" id="GO:0000287">
    <property type="term" value="F:magnesium ion binding"/>
    <property type="evidence" value="ECO:0007669"/>
    <property type="project" value="UniProtKB-UniRule"/>
</dbReference>
<dbReference type="GO" id="GO:0043737">
    <property type="term" value="F:deoxyribonuclease V activity"/>
    <property type="evidence" value="ECO:0007669"/>
    <property type="project" value="UniProtKB-UniRule"/>
</dbReference>
<keyword evidence="8" id="KW-1185">Reference proteome</keyword>
<dbReference type="GO" id="GO:0016891">
    <property type="term" value="F:RNA endonuclease activity producing 5'-phosphomonoesters, hydrolytic mechanism"/>
    <property type="evidence" value="ECO:0007669"/>
    <property type="project" value="TreeGrafter"/>
</dbReference>
<comment type="function">
    <text evidence="6">DNA repair enzyme involved in the repair of deaminated bases. Selectively cleaves double-stranded DNA at the second phosphodiester bond 3' to a deoxyinosine leaving behind the intact lesion on the nicked DNA.</text>
</comment>
<proteinExistence type="inferred from homology"/>
<dbReference type="RefSeq" id="WP_073586437.1">
    <property type="nucleotide sequence ID" value="NZ_AP024897.1"/>
</dbReference>
<dbReference type="Gene3D" id="3.30.2170.10">
    <property type="entry name" value="archaeoglobus fulgidus dsm 4304 superfamily"/>
    <property type="match status" value="1"/>
</dbReference>
<accession>A0A1M7Z276</accession>
<protein>
    <recommendedName>
        <fullName evidence="6">Endonuclease V</fullName>
        <ecNumber evidence="6">3.1.21.7</ecNumber>
    </recommendedName>
    <alternativeName>
        <fullName evidence="6">Deoxyinosine 3'endonuclease</fullName>
    </alternativeName>
    <alternativeName>
        <fullName evidence="6">Deoxyribonuclease V</fullName>
        <shortName evidence="6">DNase V</shortName>
    </alternativeName>
</protein>
<dbReference type="Proteomes" id="UP000184600">
    <property type="component" value="Unassembled WGS sequence"/>
</dbReference>
<evidence type="ECO:0000313" key="7">
    <source>
        <dbReference type="EMBL" id="SHO59003.1"/>
    </source>
</evidence>
<comment type="similarity">
    <text evidence="6">Belongs to the endonuclease V family.</text>
</comment>
<keyword evidence="5 6" id="KW-0378">Hydrolase</keyword>
<dbReference type="InterPro" id="IPR007581">
    <property type="entry name" value="Endonuclease-V"/>
</dbReference>
<dbReference type="GO" id="GO:0005737">
    <property type="term" value="C:cytoplasm"/>
    <property type="evidence" value="ECO:0007669"/>
    <property type="project" value="UniProtKB-SubCell"/>
</dbReference>
<dbReference type="PANTHER" id="PTHR28511">
    <property type="entry name" value="ENDONUCLEASE V"/>
    <property type="match status" value="1"/>
</dbReference>
<evidence type="ECO:0000256" key="5">
    <source>
        <dbReference type="ARBA" id="ARBA00022801"/>
    </source>
</evidence>
<feature type="site" description="Interaction with target DNA" evidence="6">
    <location>
        <position position="81"/>
    </location>
</feature>
<keyword evidence="3 6" id="KW-0540">Nuclease</keyword>
<dbReference type="PANTHER" id="PTHR28511:SF1">
    <property type="entry name" value="ENDONUCLEASE V"/>
    <property type="match status" value="1"/>
</dbReference>
<evidence type="ECO:0000256" key="2">
    <source>
        <dbReference type="ARBA" id="ARBA00022490"/>
    </source>
</evidence>
<dbReference type="EMBL" id="FRFG01000089">
    <property type="protein sequence ID" value="SHO59003.1"/>
    <property type="molecule type" value="Genomic_DNA"/>
</dbReference>
<dbReference type="CDD" id="cd06559">
    <property type="entry name" value="Endonuclease_V"/>
    <property type="match status" value="1"/>
</dbReference>
<keyword evidence="4 6" id="KW-0255">Endonuclease</keyword>
<keyword evidence="6" id="KW-0227">DNA damage</keyword>
<comment type="catalytic activity">
    <reaction evidence="6">
        <text>Endonucleolytic cleavage at apurinic or apyrimidinic sites to products with a 5'-phosphate.</text>
        <dbReference type="EC" id="3.1.21.7"/>
    </reaction>
</comment>
<comment type="subcellular location">
    <subcellularLocation>
        <location evidence="1 6">Cytoplasm</location>
    </subcellularLocation>
</comment>
<organism evidence="7 8">
    <name type="scientific">Vibrio quintilis</name>
    <dbReference type="NCBI Taxonomy" id="1117707"/>
    <lineage>
        <taxon>Bacteria</taxon>
        <taxon>Pseudomonadati</taxon>
        <taxon>Pseudomonadota</taxon>
        <taxon>Gammaproteobacteria</taxon>
        <taxon>Vibrionales</taxon>
        <taxon>Vibrionaceae</taxon>
        <taxon>Vibrio</taxon>
    </lineage>
</organism>
<dbReference type="GO" id="GO:0003727">
    <property type="term" value="F:single-stranded RNA binding"/>
    <property type="evidence" value="ECO:0007669"/>
    <property type="project" value="TreeGrafter"/>
</dbReference>
<dbReference type="HAMAP" id="MF_00801">
    <property type="entry name" value="Endonuclease_5"/>
    <property type="match status" value="1"/>
</dbReference>